<protein>
    <submittedName>
        <fullName evidence="1">Uncharacterized protein</fullName>
    </submittedName>
</protein>
<comment type="caution">
    <text evidence="1">The sequence shown here is derived from an EMBL/GenBank/DDBJ whole genome shotgun (WGS) entry which is preliminary data.</text>
</comment>
<dbReference type="Proteomes" id="UP001181693">
    <property type="component" value="Unassembled WGS sequence"/>
</dbReference>
<reference evidence="1" key="1">
    <citation type="thesis" date="2020" institute="ProQuest LLC" country="789 East Eisenhower Parkway, Ann Arbor, MI, USA">
        <title>Comparative Genomics and Chromosome Evolution.</title>
        <authorList>
            <person name="Mudd A.B."/>
        </authorList>
    </citation>
    <scope>NUCLEOTIDE SEQUENCE</scope>
    <source>
        <strain evidence="1">1538</strain>
        <tissue evidence="1">Blood</tissue>
    </source>
</reference>
<sequence length="111" mass="12739">MLQLSRCLSIVIQLLSKPGGFMKSAGWVHLAKRGRREHCSRRVGSQNVGMMINALFIRVHVQRSSYLSLLLYVLLTWTPYVHIRCLITKFLHACSFIMKGSLALKNHPTFR</sequence>
<organism evidence="1 2">
    <name type="scientific">Pyxicephalus adspersus</name>
    <name type="common">African bullfrog</name>
    <dbReference type="NCBI Taxonomy" id="30357"/>
    <lineage>
        <taxon>Eukaryota</taxon>
        <taxon>Metazoa</taxon>
        <taxon>Chordata</taxon>
        <taxon>Craniata</taxon>
        <taxon>Vertebrata</taxon>
        <taxon>Euteleostomi</taxon>
        <taxon>Amphibia</taxon>
        <taxon>Batrachia</taxon>
        <taxon>Anura</taxon>
        <taxon>Neobatrachia</taxon>
        <taxon>Ranoidea</taxon>
        <taxon>Pyxicephalidae</taxon>
        <taxon>Pyxicephalinae</taxon>
        <taxon>Pyxicephalus</taxon>
    </lineage>
</organism>
<gene>
    <name evidence="1" type="ORF">GDO54_004331</name>
</gene>
<dbReference type="EMBL" id="DYDO01000012">
    <property type="protein sequence ID" value="DBA15074.1"/>
    <property type="molecule type" value="Genomic_DNA"/>
</dbReference>
<evidence type="ECO:0000313" key="2">
    <source>
        <dbReference type="Proteomes" id="UP001181693"/>
    </source>
</evidence>
<evidence type="ECO:0000313" key="1">
    <source>
        <dbReference type="EMBL" id="DBA15074.1"/>
    </source>
</evidence>
<dbReference type="AlphaFoldDB" id="A0AAV2ZFA4"/>
<accession>A0AAV2ZFA4</accession>
<name>A0AAV2ZFA4_PYXAD</name>
<proteinExistence type="predicted"/>
<keyword evidence="2" id="KW-1185">Reference proteome</keyword>